<dbReference type="RefSeq" id="WP_116604903.1">
    <property type="nucleotide sequence ID" value="NZ_JAVDXT010000001.1"/>
</dbReference>
<proteinExistence type="predicted"/>
<dbReference type="EMBL" id="JAVDXT010000001">
    <property type="protein sequence ID" value="MDR7375952.1"/>
    <property type="molecule type" value="Genomic_DNA"/>
</dbReference>
<dbReference type="Proteomes" id="UP001180487">
    <property type="component" value="Unassembled WGS sequence"/>
</dbReference>
<gene>
    <name evidence="1" type="ORF">J2X19_000610</name>
</gene>
<reference evidence="1 2" key="1">
    <citation type="submission" date="2023-07" db="EMBL/GenBank/DDBJ databases">
        <title>Sorghum-associated microbial communities from plants grown in Nebraska, USA.</title>
        <authorList>
            <person name="Schachtman D."/>
        </authorList>
    </citation>
    <scope>NUCLEOTIDE SEQUENCE [LARGE SCALE GENOMIC DNA]</scope>
    <source>
        <strain evidence="1 2">BE313</strain>
    </source>
</reference>
<name>A0ABU2C3P6_9BURK</name>
<sequence length="149" mass="15816">MTYIKTELGQQAFKERAPALIKLRAAFILIDGKRTLQDVLRATAGMGIVEADIAQLLALGYIAEDAASEPTSAAATPQAHAPQANPNELYLRGYAIATQLTAGLGLRGFRLNLAVESASGYQQLVALVPKIREAVGADKCRPLEEALGL</sequence>
<comment type="caution">
    <text evidence="1">The sequence shown here is derived from an EMBL/GenBank/DDBJ whole genome shotgun (WGS) entry which is preliminary data.</text>
</comment>
<organism evidence="1 2">
    <name type="scientific">Rhodoferax ferrireducens</name>
    <dbReference type="NCBI Taxonomy" id="192843"/>
    <lineage>
        <taxon>Bacteria</taxon>
        <taxon>Pseudomonadati</taxon>
        <taxon>Pseudomonadota</taxon>
        <taxon>Betaproteobacteria</taxon>
        <taxon>Burkholderiales</taxon>
        <taxon>Comamonadaceae</taxon>
        <taxon>Rhodoferax</taxon>
    </lineage>
</organism>
<accession>A0ABU2C3P6</accession>
<keyword evidence="2" id="KW-1185">Reference proteome</keyword>
<protein>
    <submittedName>
        <fullName evidence="1">Uncharacterized protein</fullName>
    </submittedName>
</protein>
<evidence type="ECO:0000313" key="2">
    <source>
        <dbReference type="Proteomes" id="UP001180487"/>
    </source>
</evidence>
<evidence type="ECO:0000313" key="1">
    <source>
        <dbReference type="EMBL" id="MDR7375952.1"/>
    </source>
</evidence>